<reference evidence="2 3" key="1">
    <citation type="submission" date="2024-09" db="EMBL/GenBank/DDBJ databases">
        <title>Nodulacao em especies de Leguminosae Basais da Amazonia e Caracterizacao dos Rizobios e Bacterias Associadas aos Nodulos.</title>
        <authorList>
            <person name="Jambeiro I.C.A."/>
            <person name="Lopes I.S."/>
            <person name="Aguiar E.R.G.R."/>
            <person name="Santos A.F.J."/>
            <person name="Dos Santos J.M.F."/>
            <person name="Gross E."/>
        </authorList>
    </citation>
    <scope>NUCLEOTIDE SEQUENCE [LARGE SCALE GENOMIC DNA]</scope>
    <source>
        <strain evidence="2 3">BRUESC1165</strain>
    </source>
</reference>
<sequence length="160" mass="18269">MDISNLPPDISFDRLAQTPEAMDFAFEVKRAALGPHIIARWGWDEVFQRTFHEQQFRDRPVSRIVHHGQPVGTVALTATSDHIRFDDFYLFPAHQGQGLGARILKHCLAIADAHGKPMRLQHLKWNPVGSLYRRHGFLVIDETENHFIMERQPGGPELAS</sequence>
<feature type="domain" description="N-acetyltransferase" evidence="1">
    <location>
        <begin position="1"/>
        <end position="154"/>
    </location>
</feature>
<protein>
    <submittedName>
        <fullName evidence="2">GNAT family N-acetyltransferase</fullName>
        <ecNumber evidence="2">2.3.1.-</ecNumber>
    </submittedName>
</protein>
<evidence type="ECO:0000313" key="2">
    <source>
        <dbReference type="EMBL" id="MFC1457787.1"/>
    </source>
</evidence>
<dbReference type="Pfam" id="PF13508">
    <property type="entry name" value="Acetyltransf_7"/>
    <property type="match status" value="1"/>
</dbReference>
<dbReference type="GO" id="GO:0016746">
    <property type="term" value="F:acyltransferase activity"/>
    <property type="evidence" value="ECO:0007669"/>
    <property type="project" value="UniProtKB-KW"/>
</dbReference>
<keyword evidence="3" id="KW-1185">Reference proteome</keyword>
<keyword evidence="2" id="KW-0012">Acyltransferase</keyword>
<evidence type="ECO:0000313" key="3">
    <source>
        <dbReference type="Proteomes" id="UP001593940"/>
    </source>
</evidence>
<dbReference type="EMBL" id="JBHOMY010000032">
    <property type="protein sequence ID" value="MFC1457787.1"/>
    <property type="molecule type" value="Genomic_DNA"/>
</dbReference>
<dbReference type="InterPro" id="IPR016181">
    <property type="entry name" value="Acyl_CoA_acyltransferase"/>
</dbReference>
<dbReference type="EC" id="2.3.1.-" evidence="2"/>
<organism evidence="2 3">
    <name type="scientific">Microvirga arabica</name>
    <dbReference type="NCBI Taxonomy" id="1128671"/>
    <lineage>
        <taxon>Bacteria</taxon>
        <taxon>Pseudomonadati</taxon>
        <taxon>Pseudomonadota</taxon>
        <taxon>Alphaproteobacteria</taxon>
        <taxon>Hyphomicrobiales</taxon>
        <taxon>Methylobacteriaceae</taxon>
        <taxon>Microvirga</taxon>
    </lineage>
</organism>
<gene>
    <name evidence="2" type="ORF">ACETIH_13860</name>
</gene>
<keyword evidence="2" id="KW-0808">Transferase</keyword>
<name>A0ABV6Y9S8_9HYPH</name>
<comment type="caution">
    <text evidence="2">The sequence shown here is derived from an EMBL/GenBank/DDBJ whole genome shotgun (WGS) entry which is preliminary data.</text>
</comment>
<accession>A0ABV6Y9S8</accession>
<dbReference type="CDD" id="cd04301">
    <property type="entry name" value="NAT_SF"/>
    <property type="match status" value="1"/>
</dbReference>
<dbReference type="Proteomes" id="UP001593940">
    <property type="component" value="Unassembled WGS sequence"/>
</dbReference>
<proteinExistence type="predicted"/>
<evidence type="ECO:0000259" key="1">
    <source>
        <dbReference type="PROSITE" id="PS51186"/>
    </source>
</evidence>
<dbReference type="InterPro" id="IPR000182">
    <property type="entry name" value="GNAT_dom"/>
</dbReference>
<dbReference type="RefSeq" id="WP_377029993.1">
    <property type="nucleotide sequence ID" value="NZ_JBHOMY010000032.1"/>
</dbReference>
<dbReference type="Gene3D" id="3.40.630.30">
    <property type="match status" value="1"/>
</dbReference>
<dbReference type="PROSITE" id="PS51186">
    <property type="entry name" value="GNAT"/>
    <property type="match status" value="1"/>
</dbReference>
<dbReference type="SUPFAM" id="SSF55729">
    <property type="entry name" value="Acyl-CoA N-acyltransferases (Nat)"/>
    <property type="match status" value="1"/>
</dbReference>